<dbReference type="AlphaFoldDB" id="A0A3M7R6H9"/>
<dbReference type="Proteomes" id="UP000276133">
    <property type="component" value="Unassembled WGS sequence"/>
</dbReference>
<protein>
    <submittedName>
        <fullName evidence="3">Uncharacterized protein</fullName>
    </submittedName>
</protein>
<feature type="chain" id="PRO_5018260502" evidence="2">
    <location>
        <begin position="23"/>
        <end position="135"/>
    </location>
</feature>
<keyword evidence="1" id="KW-1133">Transmembrane helix</keyword>
<reference evidence="3 4" key="1">
    <citation type="journal article" date="2018" name="Sci. Rep.">
        <title>Genomic signatures of local adaptation to the degree of environmental predictability in rotifers.</title>
        <authorList>
            <person name="Franch-Gras L."/>
            <person name="Hahn C."/>
            <person name="Garcia-Roger E.M."/>
            <person name="Carmona M.J."/>
            <person name="Serra M."/>
            <person name="Gomez A."/>
        </authorList>
    </citation>
    <scope>NUCLEOTIDE SEQUENCE [LARGE SCALE GENOMIC DNA]</scope>
    <source>
        <strain evidence="3">HYR1</strain>
    </source>
</reference>
<evidence type="ECO:0000256" key="2">
    <source>
        <dbReference type="SAM" id="SignalP"/>
    </source>
</evidence>
<evidence type="ECO:0000313" key="3">
    <source>
        <dbReference type="EMBL" id="RNA19232.1"/>
    </source>
</evidence>
<evidence type="ECO:0000313" key="4">
    <source>
        <dbReference type="Proteomes" id="UP000276133"/>
    </source>
</evidence>
<keyword evidence="1" id="KW-0812">Transmembrane</keyword>
<sequence>MTAILVFSFVDFIAVIFTPSSSRLATFFVLASVLVSLNQESDRHIKSKDFANASFTGDQALKSSLSTESNCTEDLVVKSFLFFFPLAKLSVSRIFHNKKNVMINEIKWQEKAYDTSRTQLNVNKTKKIKENHNYL</sequence>
<gene>
    <name evidence="3" type="ORF">BpHYR1_008825</name>
</gene>
<feature type="signal peptide" evidence="2">
    <location>
        <begin position="1"/>
        <end position="22"/>
    </location>
</feature>
<organism evidence="3 4">
    <name type="scientific">Brachionus plicatilis</name>
    <name type="common">Marine rotifer</name>
    <name type="synonym">Brachionus muelleri</name>
    <dbReference type="NCBI Taxonomy" id="10195"/>
    <lineage>
        <taxon>Eukaryota</taxon>
        <taxon>Metazoa</taxon>
        <taxon>Spiralia</taxon>
        <taxon>Gnathifera</taxon>
        <taxon>Rotifera</taxon>
        <taxon>Eurotatoria</taxon>
        <taxon>Monogononta</taxon>
        <taxon>Pseudotrocha</taxon>
        <taxon>Ploima</taxon>
        <taxon>Brachionidae</taxon>
        <taxon>Brachionus</taxon>
    </lineage>
</organism>
<feature type="transmembrane region" description="Helical" evidence="1">
    <location>
        <begin position="12"/>
        <end position="37"/>
    </location>
</feature>
<name>A0A3M7R6H9_BRAPC</name>
<evidence type="ECO:0000256" key="1">
    <source>
        <dbReference type="SAM" id="Phobius"/>
    </source>
</evidence>
<keyword evidence="4" id="KW-1185">Reference proteome</keyword>
<keyword evidence="2" id="KW-0732">Signal</keyword>
<comment type="caution">
    <text evidence="3">The sequence shown here is derived from an EMBL/GenBank/DDBJ whole genome shotgun (WGS) entry which is preliminary data.</text>
</comment>
<dbReference type="EMBL" id="REGN01004084">
    <property type="protein sequence ID" value="RNA19232.1"/>
    <property type="molecule type" value="Genomic_DNA"/>
</dbReference>
<proteinExistence type="predicted"/>
<accession>A0A3M7R6H9</accession>
<keyword evidence="1" id="KW-0472">Membrane</keyword>